<name>A0A538SDP0_UNCEI</name>
<dbReference type="Proteomes" id="UP000320184">
    <property type="component" value="Unassembled WGS sequence"/>
</dbReference>
<organism evidence="1 2">
    <name type="scientific">Eiseniibacteriota bacterium</name>
    <dbReference type="NCBI Taxonomy" id="2212470"/>
    <lineage>
        <taxon>Bacteria</taxon>
        <taxon>Candidatus Eiseniibacteriota</taxon>
    </lineage>
</organism>
<dbReference type="EMBL" id="VBOT01000122">
    <property type="protein sequence ID" value="TMQ49473.1"/>
    <property type="molecule type" value="Genomic_DNA"/>
</dbReference>
<comment type="caution">
    <text evidence="1">The sequence shown here is derived from an EMBL/GenBank/DDBJ whole genome shotgun (WGS) entry which is preliminary data.</text>
</comment>
<gene>
    <name evidence="1" type="ORF">E6K73_09860</name>
</gene>
<dbReference type="AlphaFoldDB" id="A0A538SDP0"/>
<proteinExistence type="predicted"/>
<accession>A0A538SDP0</accession>
<evidence type="ECO:0000313" key="1">
    <source>
        <dbReference type="EMBL" id="TMQ49473.1"/>
    </source>
</evidence>
<dbReference type="PANTHER" id="PTHR34374">
    <property type="entry name" value="LARGE RIBOSOMAL RNA SUBUNIT ACCUMULATION PROTEIN YCED HOMOLOG 1, CHLOROPLASTIC"/>
    <property type="match status" value="1"/>
</dbReference>
<sequence length="165" mass="18158">MSGFSIDLGALPSGPSHVRMESRPEDLGLRSDGWSGCVVGTLDVERSGDRISVRGKLEASAWVECVRCLKGYALPLEVPFEVFAERAGTGYRLEEKELERDDYMKFHDGRRLDLSEQARETLLLEVPMAPHCSEECRGLCPRCGADLNQGLCGCGLQNPDLSPDN</sequence>
<reference evidence="1 2" key="1">
    <citation type="journal article" date="2019" name="Nat. Microbiol.">
        <title>Mediterranean grassland soil C-N compound turnover is dependent on rainfall and depth, and is mediated by genomically divergent microorganisms.</title>
        <authorList>
            <person name="Diamond S."/>
            <person name="Andeer P.F."/>
            <person name="Li Z."/>
            <person name="Crits-Christoph A."/>
            <person name="Burstein D."/>
            <person name="Anantharaman K."/>
            <person name="Lane K.R."/>
            <person name="Thomas B.C."/>
            <person name="Pan C."/>
            <person name="Northen T.R."/>
            <person name="Banfield J.F."/>
        </authorList>
    </citation>
    <scope>NUCLEOTIDE SEQUENCE [LARGE SCALE GENOMIC DNA]</scope>
    <source>
        <strain evidence="1">WS_3</strain>
    </source>
</reference>
<protein>
    <submittedName>
        <fullName evidence="1">DUF177 domain-containing protein</fullName>
    </submittedName>
</protein>
<dbReference type="InterPro" id="IPR003772">
    <property type="entry name" value="YceD"/>
</dbReference>
<evidence type="ECO:0000313" key="2">
    <source>
        <dbReference type="Proteomes" id="UP000320184"/>
    </source>
</evidence>
<dbReference type="PANTHER" id="PTHR34374:SF1">
    <property type="entry name" value="LARGE RIBOSOMAL RNA SUBUNIT ACCUMULATION PROTEIN YCED HOMOLOG 1, CHLOROPLASTIC"/>
    <property type="match status" value="1"/>
</dbReference>
<dbReference type="Pfam" id="PF02620">
    <property type="entry name" value="YceD"/>
    <property type="match status" value="1"/>
</dbReference>